<accession>A0A1M6VUS4</accession>
<dbReference type="PANTHER" id="PTHR43479:SF7">
    <property type="entry name" value="TETR-FAMILY TRANSCRIPTIONAL REGULATOR"/>
    <property type="match status" value="1"/>
</dbReference>
<proteinExistence type="predicted"/>
<keyword evidence="5" id="KW-1185">Reference proteome</keyword>
<evidence type="ECO:0000313" key="5">
    <source>
        <dbReference type="Proteomes" id="UP000184386"/>
    </source>
</evidence>
<evidence type="ECO:0000259" key="3">
    <source>
        <dbReference type="PROSITE" id="PS50977"/>
    </source>
</evidence>
<evidence type="ECO:0000256" key="2">
    <source>
        <dbReference type="PROSITE-ProRule" id="PRU00335"/>
    </source>
</evidence>
<evidence type="ECO:0000313" key="4">
    <source>
        <dbReference type="EMBL" id="SHK85105.1"/>
    </source>
</evidence>
<dbReference type="InterPro" id="IPR039532">
    <property type="entry name" value="TetR_C_Firmicutes"/>
</dbReference>
<dbReference type="SUPFAM" id="SSF46689">
    <property type="entry name" value="Homeodomain-like"/>
    <property type="match status" value="1"/>
</dbReference>
<reference evidence="4 5" key="1">
    <citation type="submission" date="2016-11" db="EMBL/GenBank/DDBJ databases">
        <authorList>
            <person name="Jaros S."/>
            <person name="Januszkiewicz K."/>
            <person name="Wedrychowicz H."/>
        </authorList>
    </citation>
    <scope>NUCLEOTIDE SEQUENCE [LARGE SCALE GENOMIC DNA]</scope>
    <source>
        <strain evidence="4 5">DSM 15929</strain>
    </source>
</reference>
<dbReference type="Proteomes" id="UP000184386">
    <property type="component" value="Unassembled WGS sequence"/>
</dbReference>
<gene>
    <name evidence="4" type="ORF">SAMN02745136_03513</name>
</gene>
<dbReference type="RefSeq" id="WP_073278150.1">
    <property type="nucleotide sequence ID" value="NZ_FRAC01000018.1"/>
</dbReference>
<dbReference type="InterPro" id="IPR001647">
    <property type="entry name" value="HTH_TetR"/>
</dbReference>
<sequence length="180" mass="21045">MDDRRSVKTKRAIREAFLELLKHKSINRISIVEISNRADLGRGTFYLHYKDVYDLMEHLENELISNLEKLYDASFPFDNSMNMLKLTDTITEYLESNRETFLLLSRTENGSRILEKLRQFFIRKLLSDNGDAVTETDTVEAVFIVSGVLGVLETWLRDDIKTSHKSISELLHHELMKFDN</sequence>
<protein>
    <submittedName>
        <fullName evidence="4">Transcriptional regulator, TetR family</fullName>
    </submittedName>
</protein>
<organism evidence="4 5">
    <name type="scientific">Anaerocolumna jejuensis DSM 15929</name>
    <dbReference type="NCBI Taxonomy" id="1121322"/>
    <lineage>
        <taxon>Bacteria</taxon>
        <taxon>Bacillati</taxon>
        <taxon>Bacillota</taxon>
        <taxon>Clostridia</taxon>
        <taxon>Lachnospirales</taxon>
        <taxon>Lachnospiraceae</taxon>
        <taxon>Anaerocolumna</taxon>
    </lineage>
</organism>
<dbReference type="PANTHER" id="PTHR43479">
    <property type="entry name" value="ACREF/ENVCD OPERON REPRESSOR-RELATED"/>
    <property type="match status" value="1"/>
</dbReference>
<dbReference type="EMBL" id="FRAC01000018">
    <property type="protein sequence ID" value="SHK85105.1"/>
    <property type="molecule type" value="Genomic_DNA"/>
</dbReference>
<dbReference type="InterPro" id="IPR009057">
    <property type="entry name" value="Homeodomain-like_sf"/>
</dbReference>
<dbReference type="PROSITE" id="PS50977">
    <property type="entry name" value="HTH_TETR_2"/>
    <property type="match status" value="1"/>
</dbReference>
<dbReference type="AlphaFoldDB" id="A0A1M6VUS4"/>
<dbReference type="Pfam" id="PF14278">
    <property type="entry name" value="TetR_C_8"/>
    <property type="match status" value="1"/>
</dbReference>
<feature type="DNA-binding region" description="H-T-H motif" evidence="2">
    <location>
        <begin position="30"/>
        <end position="49"/>
    </location>
</feature>
<dbReference type="OrthoDB" id="9810250at2"/>
<dbReference type="GO" id="GO:0003677">
    <property type="term" value="F:DNA binding"/>
    <property type="evidence" value="ECO:0007669"/>
    <property type="project" value="UniProtKB-UniRule"/>
</dbReference>
<dbReference type="STRING" id="1121322.SAMN02745136_03513"/>
<feature type="domain" description="HTH tetR-type" evidence="3">
    <location>
        <begin position="7"/>
        <end position="67"/>
    </location>
</feature>
<dbReference type="InterPro" id="IPR050624">
    <property type="entry name" value="HTH-type_Tx_Regulator"/>
</dbReference>
<dbReference type="Gene3D" id="1.10.357.10">
    <property type="entry name" value="Tetracycline Repressor, domain 2"/>
    <property type="match status" value="1"/>
</dbReference>
<evidence type="ECO:0000256" key="1">
    <source>
        <dbReference type="ARBA" id="ARBA00023125"/>
    </source>
</evidence>
<name>A0A1M6VUS4_9FIRM</name>
<keyword evidence="1 2" id="KW-0238">DNA-binding</keyword>